<dbReference type="CDD" id="cd00586">
    <property type="entry name" value="4HBT"/>
    <property type="match status" value="1"/>
</dbReference>
<comment type="similarity">
    <text evidence="1">Belongs to the 4-hydroxybenzoyl-CoA thioesterase family.</text>
</comment>
<feature type="domain" description="Thioesterase" evidence="3">
    <location>
        <begin position="32"/>
        <end position="113"/>
    </location>
</feature>
<dbReference type="InterPro" id="IPR006683">
    <property type="entry name" value="Thioestr_dom"/>
</dbReference>
<proteinExistence type="inferred from homology"/>
<reference evidence="5" key="1">
    <citation type="submission" date="2020-01" db="EMBL/GenBank/DDBJ databases">
        <title>Sphingomonas sp. strain CSW-10.</title>
        <authorList>
            <person name="Chen W.-M."/>
        </authorList>
    </citation>
    <scope>NUCLEOTIDE SEQUENCE [LARGE SCALE GENOMIC DNA]</scope>
    <source>
        <strain evidence="5">FSY-8</strain>
    </source>
</reference>
<dbReference type="NCBIfam" id="TIGR00051">
    <property type="entry name" value="YbgC/FadM family acyl-CoA thioesterase"/>
    <property type="match status" value="1"/>
</dbReference>
<evidence type="ECO:0000256" key="2">
    <source>
        <dbReference type="ARBA" id="ARBA00022801"/>
    </source>
</evidence>
<sequence length="155" mass="16873">MSQPPPPPSGALDGPTHLYTVRAFYEDTDLSGVVYHANYLKWFERARSDLLRLLGIDQRAAVEAGEGAYAVAEMTIRYASPAKLDDVVVVRSSVEELGAASCRMRQLAFRGDVLLAQASVRVGFVAPDGRPRRQPAPWRAAFAQFMAAHAATNPS</sequence>
<evidence type="ECO:0000313" key="5">
    <source>
        <dbReference type="Proteomes" id="UP000753724"/>
    </source>
</evidence>
<protein>
    <submittedName>
        <fullName evidence="4">YbgC/FadM family acyl-CoA thioesterase</fullName>
        <ecNumber evidence="4">3.1.2.-</ecNumber>
    </submittedName>
</protein>
<dbReference type="InterPro" id="IPR050563">
    <property type="entry name" value="4-hydroxybenzoyl-CoA_TE"/>
</dbReference>
<keyword evidence="2 4" id="KW-0378">Hydrolase</keyword>
<keyword evidence="5" id="KW-1185">Reference proteome</keyword>
<dbReference type="Gene3D" id="3.10.129.10">
    <property type="entry name" value="Hotdog Thioesterase"/>
    <property type="match status" value="1"/>
</dbReference>
<dbReference type="PIRSF" id="PIRSF003230">
    <property type="entry name" value="YbgC"/>
    <property type="match status" value="1"/>
</dbReference>
<evidence type="ECO:0000313" key="4">
    <source>
        <dbReference type="EMBL" id="NBC35152.1"/>
    </source>
</evidence>
<name>A0ABW9X9F2_9SPHN</name>
<gene>
    <name evidence="4" type="ORF">GTZ99_01105</name>
</gene>
<dbReference type="EC" id="3.1.2.-" evidence="4"/>
<accession>A0ABW9X9F2</accession>
<dbReference type="RefSeq" id="WP_161716441.1">
    <property type="nucleotide sequence ID" value="NZ_JAAAPO010000001.1"/>
</dbReference>
<evidence type="ECO:0000256" key="1">
    <source>
        <dbReference type="ARBA" id="ARBA00005953"/>
    </source>
</evidence>
<dbReference type="PANTHER" id="PTHR31793:SF37">
    <property type="entry name" value="ACYL-COA THIOESTER HYDROLASE YBGC"/>
    <property type="match status" value="1"/>
</dbReference>
<comment type="caution">
    <text evidence="4">The sequence shown here is derived from an EMBL/GenBank/DDBJ whole genome shotgun (WGS) entry which is preliminary data.</text>
</comment>
<evidence type="ECO:0000259" key="3">
    <source>
        <dbReference type="Pfam" id="PF03061"/>
    </source>
</evidence>
<dbReference type="InterPro" id="IPR029069">
    <property type="entry name" value="HotDog_dom_sf"/>
</dbReference>
<organism evidence="4 5">
    <name type="scientific">Novosphingobium ovatum</name>
    <dbReference type="NCBI Taxonomy" id="1908523"/>
    <lineage>
        <taxon>Bacteria</taxon>
        <taxon>Pseudomonadati</taxon>
        <taxon>Pseudomonadota</taxon>
        <taxon>Alphaproteobacteria</taxon>
        <taxon>Sphingomonadales</taxon>
        <taxon>Sphingomonadaceae</taxon>
        <taxon>Novosphingobium</taxon>
    </lineage>
</organism>
<dbReference type="Proteomes" id="UP000753724">
    <property type="component" value="Unassembled WGS sequence"/>
</dbReference>
<dbReference type="PANTHER" id="PTHR31793">
    <property type="entry name" value="4-HYDROXYBENZOYL-COA THIOESTERASE FAMILY MEMBER"/>
    <property type="match status" value="1"/>
</dbReference>
<dbReference type="EMBL" id="JAAAPO010000001">
    <property type="protein sequence ID" value="NBC35152.1"/>
    <property type="molecule type" value="Genomic_DNA"/>
</dbReference>
<dbReference type="Pfam" id="PF03061">
    <property type="entry name" value="4HBT"/>
    <property type="match status" value="1"/>
</dbReference>
<dbReference type="GO" id="GO:0016787">
    <property type="term" value="F:hydrolase activity"/>
    <property type="evidence" value="ECO:0007669"/>
    <property type="project" value="UniProtKB-KW"/>
</dbReference>
<dbReference type="SUPFAM" id="SSF54637">
    <property type="entry name" value="Thioesterase/thiol ester dehydrase-isomerase"/>
    <property type="match status" value="1"/>
</dbReference>
<dbReference type="InterPro" id="IPR006684">
    <property type="entry name" value="YbgC/YbaW"/>
</dbReference>